<feature type="region of interest" description="Disordered" evidence="1">
    <location>
        <begin position="1"/>
        <end position="95"/>
    </location>
</feature>
<feature type="compositionally biased region" description="Low complexity" evidence="1">
    <location>
        <begin position="23"/>
        <end position="37"/>
    </location>
</feature>
<accession>A0AAV8YDG9</accession>
<name>A0AAV8YDG9_9CUCU</name>
<reference evidence="2" key="1">
    <citation type="journal article" date="2023" name="Insect Mol. Biol.">
        <title>Genome sequencing provides insights into the evolution of gene families encoding plant cell wall-degrading enzymes in longhorned beetles.</title>
        <authorList>
            <person name="Shin N.R."/>
            <person name="Okamura Y."/>
            <person name="Kirsch R."/>
            <person name="Pauchet Y."/>
        </authorList>
    </citation>
    <scope>NUCLEOTIDE SEQUENCE</scope>
    <source>
        <strain evidence="2">AMC_N1</strain>
    </source>
</reference>
<proteinExistence type="predicted"/>
<dbReference type="EMBL" id="JAPWTK010000111">
    <property type="protein sequence ID" value="KAJ8949744.1"/>
    <property type="molecule type" value="Genomic_DNA"/>
</dbReference>
<dbReference type="AlphaFoldDB" id="A0AAV8YDG9"/>
<feature type="compositionally biased region" description="Polar residues" evidence="1">
    <location>
        <begin position="79"/>
        <end position="95"/>
    </location>
</feature>
<organism evidence="2 3">
    <name type="scientific">Aromia moschata</name>
    <dbReference type="NCBI Taxonomy" id="1265417"/>
    <lineage>
        <taxon>Eukaryota</taxon>
        <taxon>Metazoa</taxon>
        <taxon>Ecdysozoa</taxon>
        <taxon>Arthropoda</taxon>
        <taxon>Hexapoda</taxon>
        <taxon>Insecta</taxon>
        <taxon>Pterygota</taxon>
        <taxon>Neoptera</taxon>
        <taxon>Endopterygota</taxon>
        <taxon>Coleoptera</taxon>
        <taxon>Polyphaga</taxon>
        <taxon>Cucujiformia</taxon>
        <taxon>Chrysomeloidea</taxon>
        <taxon>Cerambycidae</taxon>
        <taxon>Cerambycinae</taxon>
        <taxon>Callichromatini</taxon>
        <taxon>Aromia</taxon>
    </lineage>
</organism>
<protein>
    <submittedName>
        <fullName evidence="2">Uncharacterized protein</fullName>
    </submittedName>
</protein>
<sequence length="95" mass="10096">MGGNQSAWTQGGGKMLRHEASRGSRSSSSGDSGSNSSKEIRFSRGVQVREWRAHSSAVRDHDCLVKAKPGHIPQPTDPSPSQIPSSGSLRLLPTS</sequence>
<evidence type="ECO:0000313" key="3">
    <source>
        <dbReference type="Proteomes" id="UP001162162"/>
    </source>
</evidence>
<feature type="compositionally biased region" description="Basic and acidic residues" evidence="1">
    <location>
        <begin position="38"/>
        <end position="65"/>
    </location>
</feature>
<evidence type="ECO:0000256" key="1">
    <source>
        <dbReference type="SAM" id="MobiDB-lite"/>
    </source>
</evidence>
<gene>
    <name evidence="2" type="ORF">NQ318_005066</name>
</gene>
<comment type="caution">
    <text evidence="2">The sequence shown here is derived from an EMBL/GenBank/DDBJ whole genome shotgun (WGS) entry which is preliminary data.</text>
</comment>
<dbReference type="Proteomes" id="UP001162162">
    <property type="component" value="Unassembled WGS sequence"/>
</dbReference>
<evidence type="ECO:0000313" key="2">
    <source>
        <dbReference type="EMBL" id="KAJ8949744.1"/>
    </source>
</evidence>
<keyword evidence="3" id="KW-1185">Reference proteome</keyword>